<dbReference type="RefSeq" id="WP_092052169.1">
    <property type="nucleotide sequence ID" value="NZ_FOJJ01000001.1"/>
</dbReference>
<dbReference type="Pfam" id="PF08279">
    <property type="entry name" value="HTH_11"/>
    <property type="match status" value="1"/>
</dbReference>
<dbReference type="HAMAP" id="MF_00978">
    <property type="entry name" value="Bifunct_BirA"/>
    <property type="match status" value="1"/>
</dbReference>
<reference evidence="8 9" key="1">
    <citation type="submission" date="2019-07" db="EMBL/GenBank/DDBJ databases">
        <title>Insights of Desulfuromonas acetexigens electromicrobiology.</title>
        <authorList>
            <person name="Katuri K."/>
            <person name="Sapireddy V."/>
            <person name="Shaw D.R."/>
            <person name="Saikaly P."/>
        </authorList>
    </citation>
    <scope>NUCLEOTIDE SEQUENCE [LARGE SCALE GENOMIC DNA]</scope>
    <source>
        <strain evidence="8 9">2873</strain>
    </source>
</reference>
<dbReference type="InterPro" id="IPR003142">
    <property type="entry name" value="BPL_C"/>
</dbReference>
<gene>
    <name evidence="6" type="primary">birA</name>
    <name evidence="8" type="ORF">FL622_00180</name>
</gene>
<dbReference type="PANTHER" id="PTHR12835">
    <property type="entry name" value="BIOTIN PROTEIN LIGASE"/>
    <property type="match status" value="1"/>
</dbReference>
<keyword evidence="6" id="KW-0805">Transcription regulation</keyword>
<dbReference type="InterPro" id="IPR008988">
    <property type="entry name" value="Transcriptional_repressor_C"/>
</dbReference>
<dbReference type="InterPro" id="IPR004408">
    <property type="entry name" value="Biotin_CoA_COase_ligase"/>
</dbReference>
<evidence type="ECO:0000259" key="7">
    <source>
        <dbReference type="PROSITE" id="PS51733"/>
    </source>
</evidence>
<evidence type="ECO:0000313" key="9">
    <source>
        <dbReference type="Proteomes" id="UP000317155"/>
    </source>
</evidence>
<evidence type="ECO:0000256" key="2">
    <source>
        <dbReference type="ARBA" id="ARBA00022741"/>
    </source>
</evidence>
<dbReference type="GO" id="GO:0004077">
    <property type="term" value="F:biotin--[biotin carboxyl-carrier protein] ligase activity"/>
    <property type="evidence" value="ECO:0007669"/>
    <property type="project" value="UniProtKB-UniRule"/>
</dbReference>
<dbReference type="Proteomes" id="UP000317155">
    <property type="component" value="Unassembled WGS sequence"/>
</dbReference>
<evidence type="ECO:0000313" key="8">
    <source>
        <dbReference type="EMBL" id="TRO83634.1"/>
    </source>
</evidence>
<dbReference type="GO" id="GO:0006355">
    <property type="term" value="P:regulation of DNA-templated transcription"/>
    <property type="evidence" value="ECO:0007669"/>
    <property type="project" value="UniProtKB-UniRule"/>
</dbReference>
<evidence type="ECO:0000256" key="5">
    <source>
        <dbReference type="ARBA" id="ARBA00047846"/>
    </source>
</evidence>
<feature type="binding site" evidence="6">
    <location>
        <begin position="95"/>
        <end position="97"/>
    </location>
    <ligand>
        <name>biotin</name>
        <dbReference type="ChEBI" id="CHEBI:57586"/>
    </ligand>
</feature>
<evidence type="ECO:0000256" key="3">
    <source>
        <dbReference type="ARBA" id="ARBA00022840"/>
    </source>
</evidence>
<keyword evidence="4 6" id="KW-0092">Biotin</keyword>
<dbReference type="EC" id="6.3.4.15" evidence="6"/>
<comment type="caution">
    <text evidence="8">The sequence shown here is derived from an EMBL/GenBank/DDBJ whole genome shotgun (WGS) entry which is preliminary data.</text>
</comment>
<dbReference type="CDD" id="cd16442">
    <property type="entry name" value="BPL"/>
    <property type="match status" value="1"/>
</dbReference>
<evidence type="ECO:0000256" key="4">
    <source>
        <dbReference type="ARBA" id="ARBA00023267"/>
    </source>
</evidence>
<feature type="DNA-binding region" description="H-T-H motif" evidence="6">
    <location>
        <begin position="24"/>
        <end position="43"/>
    </location>
</feature>
<evidence type="ECO:0000256" key="1">
    <source>
        <dbReference type="ARBA" id="ARBA00022598"/>
    </source>
</evidence>
<dbReference type="InterPro" id="IPR030855">
    <property type="entry name" value="Bifunct_BirA"/>
</dbReference>
<dbReference type="SUPFAM" id="SSF50037">
    <property type="entry name" value="C-terminal domain of transcriptional repressors"/>
    <property type="match status" value="1"/>
</dbReference>
<comment type="similarity">
    <text evidence="6">Belongs to the biotin--protein ligase family.</text>
</comment>
<keyword evidence="9" id="KW-1185">Reference proteome</keyword>
<organism evidence="8 9">
    <name type="scientific">Trichloromonas acetexigens</name>
    <dbReference type="NCBI Taxonomy" id="38815"/>
    <lineage>
        <taxon>Bacteria</taxon>
        <taxon>Pseudomonadati</taxon>
        <taxon>Thermodesulfobacteriota</taxon>
        <taxon>Desulfuromonadia</taxon>
        <taxon>Desulfuromonadales</taxon>
        <taxon>Trichloromonadaceae</taxon>
        <taxon>Trichloromonas</taxon>
    </lineage>
</organism>
<comment type="caution">
    <text evidence="6">Lacks conserved residue(s) required for the propagation of feature annotation.</text>
</comment>
<keyword evidence="6" id="KW-0678">Repressor</keyword>
<dbReference type="SUPFAM" id="SSF55681">
    <property type="entry name" value="Class II aaRS and biotin synthetases"/>
    <property type="match status" value="1"/>
</dbReference>
<dbReference type="Gene3D" id="1.10.10.10">
    <property type="entry name" value="Winged helix-like DNA-binding domain superfamily/Winged helix DNA-binding domain"/>
    <property type="match status" value="1"/>
</dbReference>
<dbReference type="Gene3D" id="2.30.30.100">
    <property type="match status" value="1"/>
</dbReference>
<feature type="binding site" evidence="6">
    <location>
        <position position="190"/>
    </location>
    <ligand>
        <name>biotin</name>
        <dbReference type="ChEBI" id="CHEBI:57586"/>
    </ligand>
</feature>
<dbReference type="InterPro" id="IPR036390">
    <property type="entry name" value="WH_DNA-bd_sf"/>
</dbReference>
<protein>
    <recommendedName>
        <fullName evidence="6">Bifunctional ligase/repressor BirA</fullName>
    </recommendedName>
    <alternativeName>
        <fullName evidence="6">Biotin--[acetyl-CoA-carboxylase] ligase</fullName>
        <ecNumber evidence="6">6.3.4.15</ecNumber>
    </alternativeName>
    <alternativeName>
        <fullName evidence="6">Biotin--protein ligase</fullName>
    </alternativeName>
    <alternativeName>
        <fullName evidence="6">Biotin-[acetyl-CoA carboxylase] synthetase</fullName>
    </alternativeName>
</protein>
<comment type="catalytic activity">
    <reaction evidence="5 6">
        <text>biotin + L-lysyl-[protein] + ATP = N(6)-biotinyl-L-lysyl-[protein] + AMP + diphosphate + H(+)</text>
        <dbReference type="Rhea" id="RHEA:11756"/>
        <dbReference type="Rhea" id="RHEA-COMP:9752"/>
        <dbReference type="Rhea" id="RHEA-COMP:10505"/>
        <dbReference type="ChEBI" id="CHEBI:15378"/>
        <dbReference type="ChEBI" id="CHEBI:29969"/>
        <dbReference type="ChEBI" id="CHEBI:30616"/>
        <dbReference type="ChEBI" id="CHEBI:33019"/>
        <dbReference type="ChEBI" id="CHEBI:57586"/>
        <dbReference type="ChEBI" id="CHEBI:83144"/>
        <dbReference type="ChEBI" id="CHEBI:456215"/>
        <dbReference type="EC" id="6.3.4.15"/>
    </reaction>
</comment>
<dbReference type="Pfam" id="PF02237">
    <property type="entry name" value="BPL_C"/>
    <property type="match status" value="1"/>
</dbReference>
<dbReference type="PANTHER" id="PTHR12835:SF5">
    <property type="entry name" value="BIOTIN--PROTEIN LIGASE"/>
    <property type="match status" value="1"/>
</dbReference>
<dbReference type="EMBL" id="VJVV01000001">
    <property type="protein sequence ID" value="TRO83634.1"/>
    <property type="molecule type" value="Genomic_DNA"/>
</dbReference>
<keyword evidence="2 6" id="KW-0547">Nucleotide-binding</keyword>
<dbReference type="GO" id="GO:0005737">
    <property type="term" value="C:cytoplasm"/>
    <property type="evidence" value="ECO:0007669"/>
    <property type="project" value="TreeGrafter"/>
</dbReference>
<evidence type="ECO:0000256" key="6">
    <source>
        <dbReference type="HAMAP-Rule" id="MF_00978"/>
    </source>
</evidence>
<dbReference type="GO" id="GO:0003677">
    <property type="term" value="F:DNA binding"/>
    <property type="evidence" value="ECO:0007669"/>
    <property type="project" value="UniProtKB-UniRule"/>
</dbReference>
<dbReference type="Pfam" id="PF03099">
    <property type="entry name" value="BPL_LplA_LipB"/>
    <property type="match status" value="1"/>
</dbReference>
<proteinExistence type="inferred from homology"/>
<accession>A0A550JK88</accession>
<dbReference type="InterPro" id="IPR013196">
    <property type="entry name" value="HTH_11"/>
</dbReference>
<dbReference type="PROSITE" id="PS51733">
    <property type="entry name" value="BPL_LPL_CATALYTIC"/>
    <property type="match status" value="1"/>
</dbReference>
<dbReference type="InterPro" id="IPR004143">
    <property type="entry name" value="BPL_LPL_catalytic"/>
</dbReference>
<dbReference type="OrthoDB" id="9807064at2"/>
<dbReference type="SUPFAM" id="SSF46785">
    <property type="entry name" value="Winged helix' DNA-binding domain"/>
    <property type="match status" value="1"/>
</dbReference>
<dbReference type="NCBIfam" id="TIGR00121">
    <property type="entry name" value="birA_ligase"/>
    <property type="match status" value="1"/>
</dbReference>
<feature type="domain" description="BPL/LPL catalytic" evidence="7">
    <location>
        <begin position="72"/>
        <end position="263"/>
    </location>
</feature>
<comment type="function">
    <text evidence="6">Acts both as a biotin--[acetyl-CoA-carboxylase] ligase and a repressor.</text>
</comment>
<dbReference type="InterPro" id="IPR045864">
    <property type="entry name" value="aa-tRNA-synth_II/BPL/LPL"/>
</dbReference>
<keyword evidence="3 6" id="KW-0067">ATP-binding</keyword>
<keyword evidence="6" id="KW-0238">DNA-binding</keyword>
<keyword evidence="6" id="KW-0804">Transcription</keyword>
<name>A0A550JK88_9BACT</name>
<dbReference type="GO" id="GO:0005524">
    <property type="term" value="F:ATP binding"/>
    <property type="evidence" value="ECO:0007669"/>
    <property type="project" value="UniProtKB-UniRule"/>
</dbReference>
<keyword evidence="1 6" id="KW-0436">Ligase</keyword>
<dbReference type="InterPro" id="IPR036388">
    <property type="entry name" value="WH-like_DNA-bd_sf"/>
</dbReference>
<feature type="binding site" evidence="6">
    <location>
        <position position="119"/>
    </location>
    <ligand>
        <name>biotin</name>
        <dbReference type="ChEBI" id="CHEBI:57586"/>
    </ligand>
</feature>
<dbReference type="Gene3D" id="3.30.930.10">
    <property type="entry name" value="Bira Bifunctional Protein, Domain 2"/>
    <property type="match status" value="1"/>
</dbReference>
<dbReference type="AlphaFoldDB" id="A0A550JK88"/>
<sequence length="333" mass="36868">MGQRLEHEDILQLFRAHPGTLLSGEEISRKLGVSRTAVWKKIRHLRSLGYAIEALPSRGYRLTSLPDVLLAEEVRAGLDTRIIGRELVFFDETDSTNLRARELGDNGHPEGTVVIADRQTAGKGRLGRYWASPPAVNLYTSILLRPPILPYDGPQLTFLSAVAVARAVEEIGGLRPLVKWPNDVLLGGRKVAGLLNEMNAETEGVRYIVLGIGVNLNMRPEQFPDDLRYPATSLAIETGREVSRLAFARALYRHLDSLYGEYLTSGFPPVIRAWEEMCDLIGRDVEVDCQSRLIRGRVEGLDTDGGLLVRAEGTLEKILAGDVRPLERTSPKG</sequence>